<dbReference type="AlphaFoldDB" id="A0A418N9G6"/>
<organism evidence="6 8">
    <name type="scientific">Flagellimonas aequoris</name>
    <dbReference type="NCBI Taxonomy" id="2306997"/>
    <lineage>
        <taxon>Bacteria</taxon>
        <taxon>Pseudomonadati</taxon>
        <taxon>Bacteroidota</taxon>
        <taxon>Flavobacteriia</taxon>
        <taxon>Flavobacteriales</taxon>
        <taxon>Flavobacteriaceae</taxon>
        <taxon>Flagellimonas</taxon>
    </lineage>
</organism>
<accession>A0A418N9G6</accession>
<evidence type="ECO:0000256" key="4">
    <source>
        <dbReference type="ARBA" id="ARBA00023136"/>
    </source>
</evidence>
<evidence type="ECO:0000256" key="2">
    <source>
        <dbReference type="ARBA" id="ARBA00022692"/>
    </source>
</evidence>
<feature type="transmembrane region" description="Helical" evidence="5">
    <location>
        <begin position="47"/>
        <end position="71"/>
    </location>
</feature>
<keyword evidence="9" id="KW-1185">Reference proteome</keyword>
<evidence type="ECO:0000313" key="9">
    <source>
        <dbReference type="Proteomes" id="UP000321528"/>
    </source>
</evidence>
<keyword evidence="4 5" id="KW-0472">Membrane</keyword>
<evidence type="ECO:0000313" key="8">
    <source>
        <dbReference type="Proteomes" id="UP000284189"/>
    </source>
</evidence>
<dbReference type="OrthoDB" id="265224at2"/>
<dbReference type="Pfam" id="PF07681">
    <property type="entry name" value="DoxX"/>
    <property type="match status" value="1"/>
</dbReference>
<feature type="transmembrane region" description="Helical" evidence="5">
    <location>
        <begin position="115"/>
        <end position="137"/>
    </location>
</feature>
<dbReference type="EMBL" id="VNWL01000013">
    <property type="protein sequence ID" value="TXK04397.1"/>
    <property type="molecule type" value="Genomic_DNA"/>
</dbReference>
<reference evidence="6 8" key="1">
    <citation type="submission" date="2018-08" db="EMBL/GenBank/DDBJ databases">
        <title>Proposal of Muricauda 72 sp.nov. and Muricauda NH166 sp.nov., isolated from seawater.</title>
        <authorList>
            <person name="Cheng H."/>
            <person name="Wu Y.-H."/>
            <person name="Guo L.-L."/>
            <person name="Xu X.-W."/>
        </authorList>
    </citation>
    <scope>NUCLEOTIDE SEQUENCE [LARGE SCALE GENOMIC DNA]</scope>
    <source>
        <strain evidence="6 8">NH166</strain>
    </source>
</reference>
<sequence>MKGITKNGLLPISLGMVYLWFGALKFFPDLSPAESLAKSTMNVLTFGLVPDSISIILLAIWETCVGVLLIFNLYRRTAAFLALVHILFTFTPLVFFPDEVFNEGPLVLTLLGQYIIKNLVIVAALLSILDVDVRVLFRTVLWKRRIPRSTNMPSFGFIEEKQIKNN</sequence>
<keyword evidence="3 5" id="KW-1133">Transmembrane helix</keyword>
<dbReference type="EMBL" id="QXFJ01000014">
    <property type="protein sequence ID" value="RIV72371.1"/>
    <property type="molecule type" value="Genomic_DNA"/>
</dbReference>
<dbReference type="RefSeq" id="WP_119639311.1">
    <property type="nucleotide sequence ID" value="NZ_QXFJ01000014.1"/>
</dbReference>
<reference evidence="7 9" key="2">
    <citation type="submission" date="2019-07" db="EMBL/GenBank/DDBJ databases">
        <title>Draft genome of two Muricauda strains isolated from deep sea.</title>
        <authorList>
            <person name="Sun C."/>
        </authorList>
    </citation>
    <scope>NUCLEOTIDE SEQUENCE [LARGE SCALE GENOMIC DNA]</scope>
    <source>
        <strain evidence="7 9">NH166</strain>
    </source>
</reference>
<evidence type="ECO:0000256" key="1">
    <source>
        <dbReference type="ARBA" id="ARBA00004141"/>
    </source>
</evidence>
<dbReference type="GO" id="GO:0016020">
    <property type="term" value="C:membrane"/>
    <property type="evidence" value="ECO:0007669"/>
    <property type="project" value="UniProtKB-SubCell"/>
</dbReference>
<dbReference type="Proteomes" id="UP000321528">
    <property type="component" value="Unassembled WGS sequence"/>
</dbReference>
<name>A0A418N9G6_9FLAO</name>
<evidence type="ECO:0000313" key="6">
    <source>
        <dbReference type="EMBL" id="RIV72371.1"/>
    </source>
</evidence>
<protein>
    <submittedName>
        <fullName evidence="6">DoxX family membrane protein</fullName>
    </submittedName>
</protein>
<dbReference type="Proteomes" id="UP000284189">
    <property type="component" value="Unassembled WGS sequence"/>
</dbReference>
<gene>
    <name evidence="6" type="ORF">D2U88_05525</name>
    <name evidence="7" type="ORF">FQ019_05485</name>
</gene>
<evidence type="ECO:0000256" key="3">
    <source>
        <dbReference type="ARBA" id="ARBA00022989"/>
    </source>
</evidence>
<feature type="transmembrane region" description="Helical" evidence="5">
    <location>
        <begin position="78"/>
        <end position="95"/>
    </location>
</feature>
<proteinExistence type="predicted"/>
<dbReference type="InterPro" id="IPR032808">
    <property type="entry name" value="DoxX"/>
</dbReference>
<feature type="transmembrane region" description="Helical" evidence="5">
    <location>
        <begin position="7"/>
        <end position="27"/>
    </location>
</feature>
<keyword evidence="2 5" id="KW-0812">Transmembrane</keyword>
<evidence type="ECO:0000256" key="5">
    <source>
        <dbReference type="SAM" id="Phobius"/>
    </source>
</evidence>
<evidence type="ECO:0000313" key="7">
    <source>
        <dbReference type="EMBL" id="TXK04397.1"/>
    </source>
</evidence>
<comment type="subcellular location">
    <subcellularLocation>
        <location evidence="1">Membrane</location>
        <topology evidence="1">Multi-pass membrane protein</topology>
    </subcellularLocation>
</comment>
<comment type="caution">
    <text evidence="6">The sequence shown here is derived from an EMBL/GenBank/DDBJ whole genome shotgun (WGS) entry which is preliminary data.</text>
</comment>